<dbReference type="Proteomes" id="UP000004688">
    <property type="component" value="Chromosome"/>
</dbReference>
<evidence type="ECO:0000256" key="5">
    <source>
        <dbReference type="ARBA" id="ARBA00023136"/>
    </source>
</evidence>
<evidence type="ECO:0000256" key="4">
    <source>
        <dbReference type="ARBA" id="ARBA00022989"/>
    </source>
</evidence>
<dbReference type="RefSeq" id="WP_015495206.1">
    <property type="nucleotide sequence ID" value="NC_020908.1"/>
</dbReference>
<accession>M9RIR7</accession>
<feature type="transmembrane region" description="Helical" evidence="7">
    <location>
        <begin position="148"/>
        <end position="169"/>
    </location>
</feature>
<dbReference type="OrthoDB" id="9807293at2"/>
<organism evidence="8 9">
    <name type="scientific">Octadecabacter arcticus 238</name>
    <dbReference type="NCBI Taxonomy" id="391616"/>
    <lineage>
        <taxon>Bacteria</taxon>
        <taxon>Pseudomonadati</taxon>
        <taxon>Pseudomonadota</taxon>
        <taxon>Alphaproteobacteria</taxon>
        <taxon>Rhodobacterales</taxon>
        <taxon>Roseobacteraceae</taxon>
        <taxon>Octadecabacter</taxon>
    </lineage>
</organism>
<dbReference type="AlphaFoldDB" id="M9RIR7"/>
<dbReference type="SUPFAM" id="SSF81338">
    <property type="entry name" value="Aquaporin-like"/>
    <property type="match status" value="1"/>
</dbReference>
<dbReference type="PANTHER" id="PTHR45724:SF13">
    <property type="entry name" value="AQUAPORIN NIP1-1-RELATED"/>
    <property type="match status" value="1"/>
</dbReference>
<dbReference type="EMBL" id="CP003742">
    <property type="protein sequence ID" value="AGI72087.1"/>
    <property type="molecule type" value="Genomic_DNA"/>
</dbReference>
<dbReference type="InterPro" id="IPR034294">
    <property type="entry name" value="Aquaporin_transptr"/>
</dbReference>
<dbReference type="Pfam" id="PF00230">
    <property type="entry name" value="MIP"/>
    <property type="match status" value="1"/>
</dbReference>
<dbReference type="InterPro" id="IPR000425">
    <property type="entry name" value="MIP"/>
</dbReference>
<name>M9RIR7_9RHOB</name>
<dbReference type="STRING" id="391616.OA238_c19840"/>
<dbReference type="eggNOG" id="COG0580">
    <property type="taxonomic scope" value="Bacteria"/>
</dbReference>
<gene>
    <name evidence="8" type="primary">aqpZ</name>
    <name evidence="8" type="ORF">OA238_c19840</name>
</gene>
<keyword evidence="2 6" id="KW-0813">Transport</keyword>
<sequence>MSTQKLCAEGLGTALLLIGVVGSGIMAQTLTDDIAVALLANAIATGCTLFFIITVFGPISGAHFNPVVTLAFAFKGEHPWPLAAAYIPVQILGGVAGVWLCHVMFDLDIIQFSTTPRTGMNQWASEIFATFGLLLVIFGGLRSRPDTVPTLVAIYITGAYWFTSSTSFANPAVTIARAFSDTFAGINPAHVVGFIMAQLVGLALALVVLPRLFAHEE</sequence>
<reference evidence="8 9" key="1">
    <citation type="journal article" date="2013" name="PLoS ONE">
        <title>Poles Apart: Arctic and Antarctic Octadecabacter strains Share High Genome Plasticity and a New Type of Xanthorhodopsin.</title>
        <authorList>
            <person name="Vollmers J."/>
            <person name="Voget S."/>
            <person name="Dietrich S."/>
            <person name="Gollnow K."/>
            <person name="Smits M."/>
            <person name="Meyer K."/>
            <person name="Brinkhoff T."/>
            <person name="Simon M."/>
            <person name="Daniel R."/>
        </authorList>
    </citation>
    <scope>NUCLEOTIDE SEQUENCE [LARGE SCALE GENOMIC DNA]</scope>
    <source>
        <strain evidence="8 9">238</strain>
    </source>
</reference>
<keyword evidence="5 7" id="KW-0472">Membrane</keyword>
<keyword evidence="9" id="KW-1185">Reference proteome</keyword>
<evidence type="ECO:0000313" key="9">
    <source>
        <dbReference type="Proteomes" id="UP000004688"/>
    </source>
</evidence>
<evidence type="ECO:0000256" key="2">
    <source>
        <dbReference type="ARBA" id="ARBA00022448"/>
    </source>
</evidence>
<dbReference type="InterPro" id="IPR023271">
    <property type="entry name" value="Aquaporin-like"/>
</dbReference>
<feature type="transmembrane region" description="Helical" evidence="7">
    <location>
        <begin position="120"/>
        <end position="141"/>
    </location>
</feature>
<keyword evidence="4 7" id="KW-1133">Transmembrane helix</keyword>
<dbReference type="PRINTS" id="PR00783">
    <property type="entry name" value="MINTRINSICP"/>
</dbReference>
<feature type="transmembrane region" description="Helical" evidence="7">
    <location>
        <begin position="189"/>
        <end position="209"/>
    </location>
</feature>
<feature type="transmembrane region" description="Helical" evidence="7">
    <location>
        <begin position="37"/>
        <end position="59"/>
    </location>
</feature>
<dbReference type="HOGENOM" id="CLU_020019_8_0_5"/>
<feature type="transmembrane region" description="Helical" evidence="7">
    <location>
        <begin position="80"/>
        <end position="100"/>
    </location>
</feature>
<dbReference type="GO" id="GO:0015267">
    <property type="term" value="F:channel activity"/>
    <property type="evidence" value="ECO:0007669"/>
    <property type="project" value="InterPro"/>
</dbReference>
<evidence type="ECO:0000256" key="1">
    <source>
        <dbReference type="ARBA" id="ARBA00004141"/>
    </source>
</evidence>
<evidence type="ECO:0000256" key="3">
    <source>
        <dbReference type="ARBA" id="ARBA00022692"/>
    </source>
</evidence>
<dbReference type="Gene3D" id="1.20.1080.10">
    <property type="entry name" value="Glycerol uptake facilitator protein"/>
    <property type="match status" value="1"/>
</dbReference>
<evidence type="ECO:0000256" key="6">
    <source>
        <dbReference type="RuleBase" id="RU000477"/>
    </source>
</evidence>
<evidence type="ECO:0000256" key="7">
    <source>
        <dbReference type="SAM" id="Phobius"/>
    </source>
</evidence>
<keyword evidence="3 6" id="KW-0812">Transmembrane</keyword>
<dbReference type="KEGG" id="oar:OA238_c19840"/>
<evidence type="ECO:0000313" key="8">
    <source>
        <dbReference type="EMBL" id="AGI72087.1"/>
    </source>
</evidence>
<proteinExistence type="inferred from homology"/>
<dbReference type="GO" id="GO:0016020">
    <property type="term" value="C:membrane"/>
    <property type="evidence" value="ECO:0007669"/>
    <property type="project" value="UniProtKB-SubCell"/>
</dbReference>
<dbReference type="PANTHER" id="PTHR45724">
    <property type="entry name" value="AQUAPORIN NIP2-1"/>
    <property type="match status" value="1"/>
</dbReference>
<protein>
    <submittedName>
        <fullName evidence="8">Aquaporin Z</fullName>
    </submittedName>
</protein>
<comment type="similarity">
    <text evidence="6">Belongs to the MIP/aquaporin (TC 1.A.8) family.</text>
</comment>
<comment type="subcellular location">
    <subcellularLocation>
        <location evidence="1">Membrane</location>
        <topology evidence="1">Multi-pass membrane protein</topology>
    </subcellularLocation>
</comment>